<keyword evidence="2" id="KW-1003">Cell membrane</keyword>
<comment type="similarity">
    <text evidence="6">Belongs to the ABC-4 integral membrane protein family.</text>
</comment>
<evidence type="ECO:0000256" key="7">
    <source>
        <dbReference type="SAM" id="Phobius"/>
    </source>
</evidence>
<dbReference type="InterPro" id="IPR003838">
    <property type="entry name" value="ABC3_permease_C"/>
</dbReference>
<dbReference type="EMBL" id="JBHTAT010000001">
    <property type="protein sequence ID" value="MFC7255491.1"/>
    <property type="molecule type" value="Genomic_DNA"/>
</dbReference>
<evidence type="ECO:0000313" key="10">
    <source>
        <dbReference type="EMBL" id="MFC7255491.1"/>
    </source>
</evidence>
<organism evidence="10 11">
    <name type="scientific">Haloplanus litoreus</name>
    <dbReference type="NCBI Taxonomy" id="767515"/>
    <lineage>
        <taxon>Archaea</taxon>
        <taxon>Methanobacteriati</taxon>
        <taxon>Methanobacteriota</taxon>
        <taxon>Stenosarchaea group</taxon>
        <taxon>Halobacteria</taxon>
        <taxon>Halobacteriales</taxon>
        <taxon>Haloferacaceae</taxon>
        <taxon>Haloplanus</taxon>
    </lineage>
</organism>
<evidence type="ECO:0000256" key="6">
    <source>
        <dbReference type="ARBA" id="ARBA00038076"/>
    </source>
</evidence>
<keyword evidence="4 7" id="KW-1133">Transmembrane helix</keyword>
<feature type="transmembrane region" description="Helical" evidence="7">
    <location>
        <begin position="368"/>
        <end position="394"/>
    </location>
</feature>
<sequence>MKLTESARIALRSIRSHKLRSTLTVVGLVIGIASVIVFATFGASVEAEIVSDIGGSSANNVYVFATPTDDDGFDQVIQPVFTARDVRELESIEGVRRVIPRGIVEANSITHESDTIARQRLTATRPETFDEESIVAGRGFRSGANEVVLNERAATAFATNVSVGDRLTLSLAGNRTTEVTVVGIVDGTEGELPVSDFANRAQVYVPVDPFYRTVVESPSVGVRQRAYPQVTVVSDPTTTAATKAAVETYLREESDARRLKPGGTELVAQTSGDFVERIGAVIDRITRFVTGVAVIGLVVGAIGIANIMLVSVTERTREIGVMKAVGARNRDVMTLFLVEAGLLGAIGAVLALPLGVAVGYAATRYADVGFALAPAWTATAVVVGVVVGVVAGLYPAWRAARVDPIDALRYE</sequence>
<feature type="transmembrane region" description="Helical" evidence="7">
    <location>
        <begin position="288"/>
        <end position="312"/>
    </location>
</feature>
<dbReference type="AlphaFoldDB" id="A0ABD5ZYC2"/>
<feature type="domain" description="ABC3 transporter permease C-terminal" evidence="8">
    <location>
        <begin position="292"/>
        <end position="404"/>
    </location>
</feature>
<dbReference type="RefSeq" id="WP_379703720.1">
    <property type="nucleotide sequence ID" value="NZ_JBHTAT010000001.1"/>
</dbReference>
<evidence type="ECO:0000256" key="3">
    <source>
        <dbReference type="ARBA" id="ARBA00022692"/>
    </source>
</evidence>
<reference evidence="10 11" key="1">
    <citation type="journal article" date="2019" name="Int. J. Syst. Evol. Microbiol.">
        <title>The Global Catalogue of Microorganisms (GCM) 10K type strain sequencing project: providing services to taxonomists for standard genome sequencing and annotation.</title>
        <authorList>
            <consortium name="The Broad Institute Genomics Platform"/>
            <consortium name="The Broad Institute Genome Sequencing Center for Infectious Disease"/>
            <person name="Wu L."/>
            <person name="Ma J."/>
        </authorList>
    </citation>
    <scope>NUCLEOTIDE SEQUENCE [LARGE SCALE GENOMIC DNA]</scope>
    <source>
        <strain evidence="10 11">GX21</strain>
    </source>
</reference>
<evidence type="ECO:0000313" key="11">
    <source>
        <dbReference type="Proteomes" id="UP001596434"/>
    </source>
</evidence>
<evidence type="ECO:0000256" key="5">
    <source>
        <dbReference type="ARBA" id="ARBA00023136"/>
    </source>
</evidence>
<feature type="domain" description="MacB-like periplasmic core" evidence="9">
    <location>
        <begin position="21"/>
        <end position="248"/>
    </location>
</feature>
<feature type="transmembrane region" description="Helical" evidence="7">
    <location>
        <begin position="21"/>
        <end position="43"/>
    </location>
</feature>
<dbReference type="Proteomes" id="UP001596434">
    <property type="component" value="Unassembled WGS sequence"/>
</dbReference>
<dbReference type="Pfam" id="PF12704">
    <property type="entry name" value="MacB_PCD"/>
    <property type="match status" value="1"/>
</dbReference>
<gene>
    <name evidence="10" type="ORF">ACFQKE_09345</name>
</gene>
<dbReference type="InterPro" id="IPR025857">
    <property type="entry name" value="MacB_PCD"/>
</dbReference>
<proteinExistence type="inferred from homology"/>
<dbReference type="Pfam" id="PF02687">
    <property type="entry name" value="FtsX"/>
    <property type="match status" value="1"/>
</dbReference>
<evidence type="ECO:0000256" key="2">
    <source>
        <dbReference type="ARBA" id="ARBA00022475"/>
    </source>
</evidence>
<name>A0ABD5ZYC2_9EURY</name>
<keyword evidence="5 7" id="KW-0472">Membrane</keyword>
<evidence type="ECO:0000256" key="1">
    <source>
        <dbReference type="ARBA" id="ARBA00004651"/>
    </source>
</evidence>
<keyword evidence="3 7" id="KW-0812">Transmembrane</keyword>
<evidence type="ECO:0000259" key="9">
    <source>
        <dbReference type="Pfam" id="PF12704"/>
    </source>
</evidence>
<evidence type="ECO:0000256" key="4">
    <source>
        <dbReference type="ARBA" id="ARBA00022989"/>
    </source>
</evidence>
<dbReference type="GO" id="GO:0005886">
    <property type="term" value="C:plasma membrane"/>
    <property type="evidence" value="ECO:0007669"/>
    <property type="project" value="UniProtKB-SubCell"/>
</dbReference>
<feature type="transmembrane region" description="Helical" evidence="7">
    <location>
        <begin position="333"/>
        <end position="362"/>
    </location>
</feature>
<protein>
    <submittedName>
        <fullName evidence="10">ABC transporter permease</fullName>
    </submittedName>
</protein>
<evidence type="ECO:0000259" key="8">
    <source>
        <dbReference type="Pfam" id="PF02687"/>
    </source>
</evidence>
<comment type="subcellular location">
    <subcellularLocation>
        <location evidence="1">Cell membrane</location>
        <topology evidence="1">Multi-pass membrane protein</topology>
    </subcellularLocation>
</comment>
<accession>A0ABD5ZYC2</accession>
<dbReference type="GeneID" id="96953853"/>
<dbReference type="PANTHER" id="PTHR30572">
    <property type="entry name" value="MEMBRANE COMPONENT OF TRANSPORTER-RELATED"/>
    <property type="match status" value="1"/>
</dbReference>
<dbReference type="PANTHER" id="PTHR30572:SF4">
    <property type="entry name" value="ABC TRANSPORTER PERMEASE YTRF"/>
    <property type="match status" value="1"/>
</dbReference>
<comment type="caution">
    <text evidence="10">The sequence shown here is derived from an EMBL/GenBank/DDBJ whole genome shotgun (WGS) entry which is preliminary data.</text>
</comment>
<dbReference type="InterPro" id="IPR050250">
    <property type="entry name" value="Macrolide_Exporter_MacB"/>
</dbReference>
<keyword evidence="11" id="KW-1185">Reference proteome</keyword>